<dbReference type="AlphaFoldDB" id="A0A0F9X4P5"/>
<name>A0A0F9X4P5_9ZZZZ</name>
<accession>A0A0F9X4P5</accession>
<organism evidence="2">
    <name type="scientific">marine sediment metagenome</name>
    <dbReference type="NCBI Taxonomy" id="412755"/>
    <lineage>
        <taxon>unclassified sequences</taxon>
        <taxon>metagenomes</taxon>
        <taxon>ecological metagenomes</taxon>
    </lineage>
</organism>
<reference evidence="2" key="1">
    <citation type="journal article" date="2015" name="Nature">
        <title>Complex archaea that bridge the gap between prokaryotes and eukaryotes.</title>
        <authorList>
            <person name="Spang A."/>
            <person name="Saw J.H."/>
            <person name="Jorgensen S.L."/>
            <person name="Zaremba-Niedzwiedzka K."/>
            <person name="Martijn J."/>
            <person name="Lind A.E."/>
            <person name="van Eijk R."/>
            <person name="Schleper C."/>
            <person name="Guy L."/>
            <person name="Ettema T.J."/>
        </authorList>
    </citation>
    <scope>NUCLEOTIDE SEQUENCE</scope>
</reference>
<comment type="caution">
    <text evidence="2">The sequence shown here is derived from an EMBL/GenBank/DDBJ whole genome shotgun (WGS) entry which is preliminary data.</text>
</comment>
<evidence type="ECO:0000256" key="1">
    <source>
        <dbReference type="SAM" id="MobiDB-lite"/>
    </source>
</evidence>
<feature type="region of interest" description="Disordered" evidence="1">
    <location>
        <begin position="1"/>
        <end position="28"/>
    </location>
</feature>
<gene>
    <name evidence="2" type="ORF">LCGC14_0266990</name>
</gene>
<dbReference type="EMBL" id="LAZR01000146">
    <property type="protein sequence ID" value="KKN86523.1"/>
    <property type="molecule type" value="Genomic_DNA"/>
</dbReference>
<protein>
    <submittedName>
        <fullName evidence="2">Uncharacterized protein</fullName>
    </submittedName>
</protein>
<sequence>MPGEESKLNPENPVDAQPGISPGDPLQKVVIDPASNVAPFMRFMNEMKDKYNTLENDYKWLKGMYELLKSRIDAYDKFFGGEPPPVPAIATPPVIIPTDETPTHIKRGVHGTERNAGGKTSG</sequence>
<evidence type="ECO:0000313" key="2">
    <source>
        <dbReference type="EMBL" id="KKN86523.1"/>
    </source>
</evidence>
<proteinExistence type="predicted"/>
<feature type="region of interest" description="Disordered" evidence="1">
    <location>
        <begin position="98"/>
        <end position="122"/>
    </location>
</feature>